<organism evidence="2">
    <name type="scientific">Timema monikensis</name>
    <dbReference type="NCBI Taxonomy" id="170555"/>
    <lineage>
        <taxon>Eukaryota</taxon>
        <taxon>Metazoa</taxon>
        <taxon>Ecdysozoa</taxon>
        <taxon>Arthropoda</taxon>
        <taxon>Hexapoda</taxon>
        <taxon>Insecta</taxon>
        <taxon>Pterygota</taxon>
        <taxon>Neoptera</taxon>
        <taxon>Polyneoptera</taxon>
        <taxon>Phasmatodea</taxon>
        <taxon>Timematodea</taxon>
        <taxon>Timematoidea</taxon>
        <taxon>Timematidae</taxon>
        <taxon>Timema</taxon>
    </lineage>
</organism>
<sequence>MQLFTILRLLLELSDASVGLNCPATFNRADFYASQLAVVPGKEMESHRKIQWLCDEFDRSRYGQELINLVTQARNERRSIIPCRKESDDDDLQSLLEKCYSSNPEVFCICARNGCTKQARGIVVCAPGGPGFNFRLVK</sequence>
<feature type="signal peptide" evidence="1">
    <location>
        <begin position="1"/>
        <end position="16"/>
    </location>
</feature>
<protein>
    <submittedName>
        <fullName evidence="2">Uncharacterized protein</fullName>
    </submittedName>
</protein>
<dbReference type="EMBL" id="OB795095">
    <property type="protein sequence ID" value="CAD7431662.1"/>
    <property type="molecule type" value="Genomic_DNA"/>
</dbReference>
<proteinExistence type="predicted"/>
<reference evidence="2" key="1">
    <citation type="submission" date="2020-11" db="EMBL/GenBank/DDBJ databases">
        <authorList>
            <person name="Tran Van P."/>
        </authorList>
    </citation>
    <scope>NUCLEOTIDE SEQUENCE</scope>
</reference>
<keyword evidence="1" id="KW-0732">Signal</keyword>
<name>A0A7R9ECS2_9NEOP</name>
<accession>A0A7R9ECS2</accession>
<dbReference type="AlphaFoldDB" id="A0A7R9ECS2"/>
<evidence type="ECO:0000313" key="2">
    <source>
        <dbReference type="EMBL" id="CAD7431662.1"/>
    </source>
</evidence>
<gene>
    <name evidence="2" type="ORF">TMSB3V08_LOCUS8387</name>
</gene>
<evidence type="ECO:0000256" key="1">
    <source>
        <dbReference type="SAM" id="SignalP"/>
    </source>
</evidence>
<feature type="chain" id="PRO_5030740423" evidence="1">
    <location>
        <begin position="17"/>
        <end position="138"/>
    </location>
</feature>